<comment type="caution">
    <text evidence="2">The sequence shown here is derived from an EMBL/GenBank/DDBJ whole genome shotgun (WGS) entry which is preliminary data.</text>
</comment>
<feature type="region of interest" description="Disordered" evidence="1">
    <location>
        <begin position="1"/>
        <end position="59"/>
    </location>
</feature>
<reference evidence="2" key="1">
    <citation type="submission" date="2021-03" db="EMBL/GenBank/DDBJ databases">
        <title>Draft genome sequence of rust myrtle Austropuccinia psidii MF-1, a brazilian biotype.</title>
        <authorList>
            <person name="Quecine M.C."/>
            <person name="Pachon D.M.R."/>
            <person name="Bonatelli M.L."/>
            <person name="Correr F.H."/>
            <person name="Franceschini L.M."/>
            <person name="Leite T.F."/>
            <person name="Margarido G.R.A."/>
            <person name="Almeida C.A."/>
            <person name="Ferrarezi J.A."/>
            <person name="Labate C.A."/>
        </authorList>
    </citation>
    <scope>NUCLEOTIDE SEQUENCE</scope>
    <source>
        <strain evidence="2">MF-1</strain>
    </source>
</reference>
<evidence type="ECO:0000313" key="3">
    <source>
        <dbReference type="Proteomes" id="UP000765509"/>
    </source>
</evidence>
<keyword evidence="3" id="KW-1185">Reference proteome</keyword>
<proteinExistence type="predicted"/>
<protein>
    <submittedName>
        <fullName evidence="2">Uncharacterized protein</fullName>
    </submittedName>
</protein>
<dbReference type="Proteomes" id="UP000765509">
    <property type="component" value="Unassembled WGS sequence"/>
</dbReference>
<dbReference type="EMBL" id="AVOT02011529">
    <property type="protein sequence ID" value="MBW0492325.1"/>
    <property type="molecule type" value="Genomic_DNA"/>
</dbReference>
<dbReference type="AlphaFoldDB" id="A0A9Q3H7U7"/>
<accession>A0A9Q3H7U7</accession>
<name>A0A9Q3H7U7_9BASI</name>
<sequence length="165" mass="19178">MTPDWEKEQPVASTSSKKAAELPKDKPKRPQKKQRGPKCNQGKGKGKKMAQTLPKRVQNSHMREFSHGQCVQNGQDLYGVDNQRKTKDEQDLSIKKMDEIRYIQSIFLVKFNNFDKELNKLTSNINELIYNDRNITEWFKVTNARIESMSNKSDIIESKCEVKND</sequence>
<evidence type="ECO:0000313" key="2">
    <source>
        <dbReference type="EMBL" id="MBW0492325.1"/>
    </source>
</evidence>
<evidence type="ECO:0000256" key="1">
    <source>
        <dbReference type="SAM" id="MobiDB-lite"/>
    </source>
</evidence>
<organism evidence="2 3">
    <name type="scientific">Austropuccinia psidii MF-1</name>
    <dbReference type="NCBI Taxonomy" id="1389203"/>
    <lineage>
        <taxon>Eukaryota</taxon>
        <taxon>Fungi</taxon>
        <taxon>Dikarya</taxon>
        <taxon>Basidiomycota</taxon>
        <taxon>Pucciniomycotina</taxon>
        <taxon>Pucciniomycetes</taxon>
        <taxon>Pucciniales</taxon>
        <taxon>Sphaerophragmiaceae</taxon>
        <taxon>Austropuccinia</taxon>
    </lineage>
</organism>
<gene>
    <name evidence="2" type="ORF">O181_032040</name>
</gene>
<feature type="compositionally biased region" description="Basic residues" evidence="1">
    <location>
        <begin position="26"/>
        <end position="36"/>
    </location>
</feature>